<feature type="domain" description="Peptidase S8/S53" evidence="6">
    <location>
        <begin position="62"/>
        <end position="478"/>
    </location>
</feature>
<evidence type="ECO:0000313" key="8">
    <source>
        <dbReference type="Proteomes" id="UP000245647"/>
    </source>
</evidence>
<organism evidence="7 8">
    <name type="scientific">Pararcticibacter amylolyticus</name>
    <dbReference type="NCBI Taxonomy" id="2173175"/>
    <lineage>
        <taxon>Bacteria</taxon>
        <taxon>Pseudomonadati</taxon>
        <taxon>Bacteroidota</taxon>
        <taxon>Sphingobacteriia</taxon>
        <taxon>Sphingobacteriales</taxon>
        <taxon>Sphingobacteriaceae</taxon>
        <taxon>Pararcticibacter</taxon>
    </lineage>
</organism>
<name>A0A2U2PFZ8_9SPHI</name>
<reference evidence="7 8" key="1">
    <citation type="submission" date="2018-04" db="EMBL/GenBank/DDBJ databases">
        <title>Pedobacter chongqingensis sp. nov., isolated from a rottenly hemp rope.</title>
        <authorList>
            <person name="Cai Y."/>
        </authorList>
    </citation>
    <scope>NUCLEOTIDE SEQUENCE [LARGE SCALE GENOMIC DNA]</scope>
    <source>
        <strain evidence="7 8">FJ4-8</strain>
    </source>
</reference>
<dbReference type="SUPFAM" id="SSF52743">
    <property type="entry name" value="Subtilisin-like"/>
    <property type="match status" value="1"/>
</dbReference>
<dbReference type="PRINTS" id="PR00723">
    <property type="entry name" value="SUBTILISIN"/>
</dbReference>
<feature type="active site" description="Charge relay system" evidence="5">
    <location>
        <position position="251"/>
    </location>
</feature>
<feature type="active site" description="Charge relay system" evidence="5">
    <location>
        <position position="68"/>
    </location>
</feature>
<dbReference type="PROSITE" id="PS00138">
    <property type="entry name" value="SUBTILASE_SER"/>
    <property type="match status" value="1"/>
</dbReference>
<dbReference type="AlphaFoldDB" id="A0A2U2PFZ8"/>
<evidence type="ECO:0000259" key="6">
    <source>
        <dbReference type="Pfam" id="PF00082"/>
    </source>
</evidence>
<dbReference type="OrthoDB" id="9798386at2"/>
<dbReference type="PANTHER" id="PTHR43806:SF11">
    <property type="entry name" value="CEREVISIN-RELATED"/>
    <property type="match status" value="1"/>
</dbReference>
<evidence type="ECO:0000256" key="2">
    <source>
        <dbReference type="ARBA" id="ARBA00022670"/>
    </source>
</evidence>
<keyword evidence="4 5" id="KW-0720">Serine protease</keyword>
<proteinExistence type="inferred from homology"/>
<dbReference type="RefSeq" id="WP_109416309.1">
    <property type="nucleotide sequence ID" value="NZ_QEAS01000010.1"/>
</dbReference>
<evidence type="ECO:0000256" key="5">
    <source>
        <dbReference type="PROSITE-ProRule" id="PRU01240"/>
    </source>
</evidence>
<feature type="active site" description="Charge relay system" evidence="5">
    <location>
        <position position="445"/>
    </location>
</feature>
<keyword evidence="3 5" id="KW-0378">Hydrolase</keyword>
<protein>
    <submittedName>
        <fullName evidence="7">Peptidase S8</fullName>
    </submittedName>
</protein>
<dbReference type="PROSITE" id="PS51892">
    <property type="entry name" value="SUBTILASE"/>
    <property type="match status" value="1"/>
</dbReference>
<dbReference type="InterPro" id="IPR036852">
    <property type="entry name" value="Peptidase_S8/S53_dom_sf"/>
</dbReference>
<dbReference type="Gene3D" id="3.40.50.200">
    <property type="entry name" value="Peptidase S8/S53 domain"/>
    <property type="match status" value="2"/>
</dbReference>
<keyword evidence="2 5" id="KW-0645">Protease</keyword>
<dbReference type="PROSITE" id="PS00137">
    <property type="entry name" value="SUBTILASE_HIS"/>
    <property type="match status" value="1"/>
</dbReference>
<evidence type="ECO:0000313" key="7">
    <source>
        <dbReference type="EMBL" id="PWG80192.1"/>
    </source>
</evidence>
<dbReference type="InterPro" id="IPR023828">
    <property type="entry name" value="Peptidase_S8_Ser-AS"/>
</dbReference>
<dbReference type="PANTHER" id="PTHR43806">
    <property type="entry name" value="PEPTIDASE S8"/>
    <property type="match status" value="1"/>
</dbReference>
<dbReference type="GO" id="GO:0006508">
    <property type="term" value="P:proteolysis"/>
    <property type="evidence" value="ECO:0007669"/>
    <property type="project" value="UniProtKB-KW"/>
</dbReference>
<comment type="similarity">
    <text evidence="1 5">Belongs to the peptidase S8 family.</text>
</comment>
<comment type="caution">
    <text evidence="7">The sequence shown here is derived from an EMBL/GenBank/DDBJ whole genome shotgun (WGS) entry which is preliminary data.</text>
</comment>
<dbReference type="EMBL" id="QEAS01000010">
    <property type="protein sequence ID" value="PWG80192.1"/>
    <property type="molecule type" value="Genomic_DNA"/>
</dbReference>
<accession>A0A2U2PFZ8</accession>
<dbReference type="InterPro" id="IPR022398">
    <property type="entry name" value="Peptidase_S8_His-AS"/>
</dbReference>
<dbReference type="InterPro" id="IPR000209">
    <property type="entry name" value="Peptidase_S8/S53_dom"/>
</dbReference>
<gene>
    <name evidence="7" type="ORF">DDR33_13445</name>
</gene>
<evidence type="ECO:0000256" key="1">
    <source>
        <dbReference type="ARBA" id="ARBA00011073"/>
    </source>
</evidence>
<dbReference type="Pfam" id="PF00082">
    <property type="entry name" value="Peptidase_S8"/>
    <property type="match status" value="1"/>
</dbReference>
<dbReference type="Proteomes" id="UP000245647">
    <property type="component" value="Unassembled WGS sequence"/>
</dbReference>
<dbReference type="InterPro" id="IPR050131">
    <property type="entry name" value="Peptidase_S8_subtilisin-like"/>
</dbReference>
<sequence length="506" mass="55645">MNPNKLIILLGCCFLTSAAISQQKEKPGPDWQLKDLKADGVFGVSMEKTYKEIIKKKKLPQVCVAVIDGGIDIEHEDLKNVIWTNPREIPANNKDDDSNGFVDDIHGWNFFGTMTEGDPEYDIRQLVQQIAAARSAGSDFADLQQKLDLLLRPEREKLKAAQNDKAALEEVIRRIGKAEPTQQDFRDFIPKNEAELNAMKDMVYGMKNIGQNYLEYRKYFLGRLVYQYQMHLDYYLNQDYDMKTSGPASFHGTHIAGILAAERNNGKGINGMASVARIMPVRGIAGIDPAGPKDAEMQLVMAGQEGSKSNSSLVQSIRYAVDNGAKVINMSLGQKQSLLSGKLLEAVNYALSKDVLIVHAAGNQGMDLDKAMKERAEGPEDSGKEKPVPDPANWIEVAASGWKNENPLAASFSNYGKNTVHVFAPGVEMYSTEPRSGYGTEMGTSQAAPVVAGLAVMLKAYYPRLTAPQLKEIIMKSVIPAEPLKGKCITGGVVNAYQAFKLAKKY</sequence>
<evidence type="ECO:0000256" key="4">
    <source>
        <dbReference type="ARBA" id="ARBA00022825"/>
    </source>
</evidence>
<evidence type="ECO:0000256" key="3">
    <source>
        <dbReference type="ARBA" id="ARBA00022801"/>
    </source>
</evidence>
<dbReference type="InterPro" id="IPR015500">
    <property type="entry name" value="Peptidase_S8_subtilisin-rel"/>
</dbReference>
<keyword evidence="8" id="KW-1185">Reference proteome</keyword>
<dbReference type="GO" id="GO:0004252">
    <property type="term" value="F:serine-type endopeptidase activity"/>
    <property type="evidence" value="ECO:0007669"/>
    <property type="project" value="UniProtKB-UniRule"/>
</dbReference>